<feature type="compositionally biased region" description="Polar residues" evidence="2">
    <location>
        <begin position="953"/>
        <end position="972"/>
    </location>
</feature>
<reference evidence="4 5" key="1">
    <citation type="journal article" date="2019" name="Mol. Biol. Evol.">
        <title>Blast fungal genomes show frequent chromosomal changes, gene gains and losses, and effector gene turnover.</title>
        <authorList>
            <person name="Gomez Luciano L.B."/>
            <person name="Jason Tsai I."/>
            <person name="Chuma I."/>
            <person name="Tosa Y."/>
            <person name="Chen Y.H."/>
            <person name="Li J.Y."/>
            <person name="Li M.Y."/>
            <person name="Jade Lu M.Y."/>
            <person name="Nakayashiki H."/>
            <person name="Li W.H."/>
        </authorList>
    </citation>
    <scope>NUCLEOTIDE SEQUENCE [LARGE SCALE GENOMIC DNA]</scope>
    <source>
        <strain evidence="4">MZ5-1-6</strain>
    </source>
</reference>
<dbReference type="GO" id="GO:0005768">
    <property type="term" value="C:endosome"/>
    <property type="evidence" value="ECO:0007669"/>
    <property type="project" value="TreeGrafter"/>
</dbReference>
<feature type="compositionally biased region" description="Gly residues" evidence="2">
    <location>
        <begin position="1051"/>
        <end position="1063"/>
    </location>
</feature>
<gene>
    <name evidence="4" type="ORF">PoMZ_10573</name>
</gene>
<evidence type="ECO:0008006" key="6">
    <source>
        <dbReference type="Google" id="ProtNLM"/>
    </source>
</evidence>
<feature type="region of interest" description="Disordered" evidence="2">
    <location>
        <begin position="1"/>
        <end position="148"/>
    </location>
</feature>
<dbReference type="PANTHER" id="PTHR23030">
    <property type="entry name" value="PCD6 INTERACTING PROTEIN-RELATED"/>
    <property type="match status" value="1"/>
</dbReference>
<evidence type="ECO:0000313" key="4">
    <source>
        <dbReference type="EMBL" id="QBZ54863.1"/>
    </source>
</evidence>
<accession>A0A4P7MY63</accession>
<keyword evidence="3" id="KW-1133">Transmembrane helix</keyword>
<organism evidence="4 5">
    <name type="scientific">Pyricularia oryzae</name>
    <name type="common">Rice blast fungus</name>
    <name type="synonym">Magnaporthe oryzae</name>
    <dbReference type="NCBI Taxonomy" id="318829"/>
    <lineage>
        <taxon>Eukaryota</taxon>
        <taxon>Fungi</taxon>
        <taxon>Dikarya</taxon>
        <taxon>Ascomycota</taxon>
        <taxon>Pezizomycotina</taxon>
        <taxon>Sordariomycetes</taxon>
        <taxon>Sordariomycetidae</taxon>
        <taxon>Magnaporthales</taxon>
        <taxon>Pyriculariaceae</taxon>
        <taxon>Pyricularia</taxon>
    </lineage>
</organism>
<name>A0A4P7MY63_PYROR</name>
<feature type="compositionally biased region" description="Polar residues" evidence="2">
    <location>
        <begin position="980"/>
        <end position="994"/>
    </location>
</feature>
<keyword evidence="3" id="KW-0472">Membrane</keyword>
<evidence type="ECO:0000313" key="5">
    <source>
        <dbReference type="Proteomes" id="UP000294847"/>
    </source>
</evidence>
<feature type="compositionally biased region" description="Gly residues" evidence="2">
    <location>
        <begin position="1011"/>
        <end position="1021"/>
    </location>
</feature>
<evidence type="ECO:0000256" key="1">
    <source>
        <dbReference type="SAM" id="Coils"/>
    </source>
</evidence>
<evidence type="ECO:0000256" key="2">
    <source>
        <dbReference type="SAM" id="MobiDB-lite"/>
    </source>
</evidence>
<feature type="compositionally biased region" description="Low complexity" evidence="2">
    <location>
        <begin position="89"/>
        <end position="102"/>
    </location>
</feature>
<feature type="compositionally biased region" description="Polar residues" evidence="2">
    <location>
        <begin position="70"/>
        <end position="88"/>
    </location>
</feature>
<dbReference type="GO" id="GO:0043328">
    <property type="term" value="P:protein transport to vacuole involved in ubiquitin-dependent protein catabolic process via the multivesicular body sorting pathway"/>
    <property type="evidence" value="ECO:0007669"/>
    <property type="project" value="TreeGrafter"/>
</dbReference>
<dbReference type="PANTHER" id="PTHR23030:SF33">
    <property type="entry name" value="OS02G0638400 PROTEIN"/>
    <property type="match status" value="1"/>
</dbReference>
<keyword evidence="3" id="KW-0812">Transmembrane</keyword>
<feature type="coiled-coil region" evidence="1">
    <location>
        <begin position="658"/>
        <end position="738"/>
    </location>
</feature>
<feature type="compositionally biased region" description="Low complexity" evidence="2">
    <location>
        <begin position="1064"/>
        <end position="1085"/>
    </location>
</feature>
<sequence>MPRASSSAKRHQGAANRDASSRHDNGLVGPGKRISSKQRSQSLLDGGAPRQSVIENCPNAAKDNIENDQSRSGSRQQNSLSPARNGHTNGKANGYVNGYANGNGIGPKHQNGQHRDMTPSAPTNATTGELKPNTTLSRPPTGASSESIMSVDLDTPANTQAHPHVCNPEENARRIDVNAAKNANVHRDTGPLEFALTVLRSCPLYDTIAILIILMQLSPIALSLIYGLFTLLTFVPPVTTSSGLSITDMFEAAIGTPSITVLLCIDCVFLLVWIFLPGLLQNFLLDFAQVTIALTLGGGGSSRQGSLNTFMLCTIIVGLSRFGLHSNVSSFSRITTLLGGDGWGSSESSGSLGTSSFSTSKRNGTYAWIRSVLAVHIVMQGLVKCVREWYLRREKRDAQPQSQLDPEAGKTLFPGESTTEGAHGPQTESEASSSAAAGGNPASTAVSVSTKKKRKQSAQVRIRQPLWAALASTKIVMVKEYELSTAARESAGSNATDIHNLGNAPFNTQPGQIWVCYVGSDEICFATSHFPDDAVEEEEPQENTRHSTSWVDSSKPFFVRVNNAIWQPTRITRMEEDGEEGKTQPGSRWTGDIYGLTPMSSYECEFVSTLTNEVIFSTSVRTAQARTRDADQSAATAQITTHRVLSRKDPATTLKTSIANQEVKLAEEKVKLKGLRKENNRKVNQLRKEIEKLTNTVQSSGSNDEKWRQKINQHNTQQAQAEQSVRELEMQIKDMETVPEEVLDRYRQKQVEWNAEKSKFDAARSAFKSFKTNIDQGLKQLVADRDALQNKRNKIAARIAKLDDEHARITDANARGLDEAERRRQQRAAFLADVERTEKSFAETIGAVRAYNHEKSQQVHALSAALAAYYETATAGALPYDGMGYNQAAIMQDPSYQQMWGATPAPAPAQYSVPSSLAMSMWPAAASAGPLSQSILSSPPHPSNGLQHHYPAVTSSPQQFNPQAAIQQPSSAKKQRRGRSSSMLSDVSGFTQSDHGGDEDQGTNGYHHHGYGFGSGGGAGSSSGTPLRIQRPPPGLFEQFRAYHRRNDTGSGSGSGCGLGGSNSGPDSGGNSSSGSVRSQESGDSLGAGEPVSPI</sequence>
<dbReference type="Proteomes" id="UP000294847">
    <property type="component" value="Chromosome 1"/>
</dbReference>
<keyword evidence="1" id="KW-0175">Coiled coil</keyword>
<protein>
    <recommendedName>
        <fullName evidence="6">Ubiquitination network signaling protein</fullName>
    </recommendedName>
</protein>
<feature type="region of interest" description="Disordered" evidence="2">
    <location>
        <begin position="930"/>
        <end position="1095"/>
    </location>
</feature>
<feature type="transmembrane region" description="Helical" evidence="3">
    <location>
        <begin position="252"/>
        <end position="276"/>
    </location>
</feature>
<dbReference type="EMBL" id="CP034204">
    <property type="protein sequence ID" value="QBZ54863.1"/>
    <property type="molecule type" value="Genomic_DNA"/>
</dbReference>
<evidence type="ECO:0000256" key="3">
    <source>
        <dbReference type="SAM" id="Phobius"/>
    </source>
</evidence>
<feature type="coiled-coil region" evidence="1">
    <location>
        <begin position="778"/>
        <end position="805"/>
    </location>
</feature>
<proteinExistence type="predicted"/>
<feature type="region of interest" description="Disordered" evidence="2">
    <location>
        <begin position="396"/>
        <end position="456"/>
    </location>
</feature>
<feature type="compositionally biased region" description="Polar residues" evidence="2">
    <location>
        <begin position="120"/>
        <end position="148"/>
    </location>
</feature>
<dbReference type="AlphaFoldDB" id="A0A4P7MY63"/>
<feature type="compositionally biased region" description="Low complexity" evidence="2">
    <location>
        <begin position="428"/>
        <end position="437"/>
    </location>
</feature>